<gene>
    <name evidence="9" type="ORF">Adt_04805</name>
</gene>
<dbReference type="InterPro" id="IPR042197">
    <property type="entry name" value="Apaf_helical"/>
</dbReference>
<evidence type="ECO:0000256" key="2">
    <source>
        <dbReference type="ARBA" id="ARBA00022614"/>
    </source>
</evidence>
<keyword evidence="3" id="KW-0677">Repeat</keyword>
<evidence type="ECO:0000313" key="9">
    <source>
        <dbReference type="EMBL" id="KAL2531454.1"/>
    </source>
</evidence>
<dbReference type="InterPro" id="IPR027417">
    <property type="entry name" value="P-loop_NTPase"/>
</dbReference>
<dbReference type="PANTHER" id="PTHR15140">
    <property type="entry name" value="TUBULIN-SPECIFIC CHAPERONE E"/>
    <property type="match status" value="1"/>
</dbReference>
<dbReference type="SUPFAM" id="SSF52540">
    <property type="entry name" value="P-loop containing nucleoside triphosphate hydrolases"/>
    <property type="match status" value="1"/>
</dbReference>
<dbReference type="Pfam" id="PF00931">
    <property type="entry name" value="NB-ARC"/>
    <property type="match status" value="1"/>
</dbReference>
<evidence type="ECO:0000256" key="4">
    <source>
        <dbReference type="ARBA" id="ARBA00022741"/>
    </source>
</evidence>
<keyword evidence="4" id="KW-0547">Nucleotide-binding</keyword>
<dbReference type="PANTHER" id="PTHR15140:SF37">
    <property type="entry name" value="UBIQUITIN-LIKE DOMAIN-CONTAINING PROTEIN"/>
    <property type="match status" value="1"/>
</dbReference>
<dbReference type="Pfam" id="PF23559">
    <property type="entry name" value="WHD_DRP"/>
    <property type="match status" value="1"/>
</dbReference>
<dbReference type="InterPro" id="IPR058922">
    <property type="entry name" value="WHD_DRP"/>
</dbReference>
<evidence type="ECO:0000256" key="1">
    <source>
        <dbReference type="ARBA" id="ARBA00008894"/>
    </source>
</evidence>
<proteinExistence type="inferred from homology"/>
<dbReference type="GO" id="GO:0005524">
    <property type="term" value="F:ATP binding"/>
    <property type="evidence" value="ECO:0007669"/>
    <property type="project" value="UniProtKB-KW"/>
</dbReference>
<dbReference type="InterPro" id="IPR036388">
    <property type="entry name" value="WH-like_DNA-bd_sf"/>
</dbReference>
<keyword evidence="6" id="KW-0067">ATP-binding</keyword>
<comment type="caution">
    <text evidence="9">The sequence shown here is derived from an EMBL/GenBank/DDBJ whole genome shotgun (WGS) entry which is preliminary data.</text>
</comment>
<accession>A0ABD1V2C6</accession>
<feature type="domain" description="NB-ARC" evidence="7">
    <location>
        <begin position="2"/>
        <end position="87"/>
    </location>
</feature>
<dbReference type="Gene3D" id="1.10.10.10">
    <property type="entry name" value="Winged helix-like DNA-binding domain superfamily/Winged helix DNA-binding domain"/>
    <property type="match status" value="1"/>
</dbReference>
<feature type="domain" description="Disease resistance protein winged helix" evidence="8">
    <location>
        <begin position="170"/>
        <end position="218"/>
    </location>
</feature>
<dbReference type="SUPFAM" id="SSF52058">
    <property type="entry name" value="L domain-like"/>
    <property type="match status" value="1"/>
</dbReference>
<dbReference type="AlphaFoldDB" id="A0ABD1V2C6"/>
<evidence type="ECO:0000313" key="10">
    <source>
        <dbReference type="Proteomes" id="UP001604336"/>
    </source>
</evidence>
<comment type="similarity">
    <text evidence="1">Belongs to the disease resistance NB-LRR family.</text>
</comment>
<evidence type="ECO:0000259" key="8">
    <source>
        <dbReference type="Pfam" id="PF23559"/>
    </source>
</evidence>
<evidence type="ECO:0000256" key="3">
    <source>
        <dbReference type="ARBA" id="ARBA00022737"/>
    </source>
</evidence>
<keyword evidence="5" id="KW-0611">Plant defense</keyword>
<sequence>MDDESLAEDLYKSLKGRRYIIVMDDIWDIEVWDGLKRYFPDDRIGSRILFTTWNKEVGLKGVINALPFLTKDECWELLQRKVFQDKNCPQELLDIGKQIATNCDGLPLAVVMIAGVLANMEKKEHLWQKVAKNLSLHIFQTLDKSNQIFELSYKYLPMHLRPCFLYFGAFEEDKDIPVRKLISLWVAEGFVKKEERKSLEDVALGHLMKLIDRSLLKKISFLKVVKLYDDPPLFLSQVSKYQRHHCLSIGYWLSPICSLPFGLHVRSLLCAFAESTSVPGSLKILRVLDLGHDPDSDGIGFEHLVHLRYLAIIIADDILPSMESFHKLEYLYVDNTSAVKIPDVLLIKVSLRQMHFMGRAYISASFCRQATKDESFQINSNLHSISVLLIRSKMEMKVLKCFPNLRRLKVQFESSFNYSFDLLNQLESLKFSNYKRCSNLINLPSNLKKLTLVGVHVSPEQMEIVGKLQYLEVLKLQEVDFGGEQWDTSEGEFPQLKSLKLNQVEIAEWNTSRDHFPRLQRLVLEFCYLLKMIPPSLGDIPTLDMIEVYGCAKAIIKSAKKIREEQEENGNEELQVIISKRSYLWQS</sequence>
<dbReference type="FunFam" id="1.10.10.10:FF:000322">
    <property type="entry name" value="Probable disease resistance protein At1g63360"/>
    <property type="match status" value="1"/>
</dbReference>
<reference evidence="10" key="1">
    <citation type="submission" date="2024-07" db="EMBL/GenBank/DDBJ databases">
        <title>Two chromosome-level genome assemblies of Korean endemic species Abeliophyllum distichum and Forsythia ovata (Oleaceae).</title>
        <authorList>
            <person name="Jang H."/>
        </authorList>
    </citation>
    <scope>NUCLEOTIDE SEQUENCE [LARGE SCALE GENOMIC DNA]</scope>
</reference>
<dbReference type="Gene3D" id="1.10.8.430">
    <property type="entry name" value="Helical domain of apoptotic protease-activating factors"/>
    <property type="match status" value="1"/>
</dbReference>
<dbReference type="Gene3D" id="3.80.10.10">
    <property type="entry name" value="Ribonuclease Inhibitor"/>
    <property type="match status" value="1"/>
</dbReference>
<evidence type="ECO:0000259" key="7">
    <source>
        <dbReference type="Pfam" id="PF00931"/>
    </source>
</evidence>
<dbReference type="PRINTS" id="PR00364">
    <property type="entry name" value="DISEASERSIST"/>
</dbReference>
<dbReference type="EMBL" id="JBFOLK010000002">
    <property type="protein sequence ID" value="KAL2531454.1"/>
    <property type="molecule type" value="Genomic_DNA"/>
</dbReference>
<dbReference type="GO" id="GO:0006952">
    <property type="term" value="P:defense response"/>
    <property type="evidence" value="ECO:0007669"/>
    <property type="project" value="UniProtKB-KW"/>
</dbReference>
<evidence type="ECO:0000256" key="6">
    <source>
        <dbReference type="ARBA" id="ARBA00022840"/>
    </source>
</evidence>
<protein>
    <submittedName>
        <fullName evidence="9">Disease resistance protein RPP13</fullName>
    </submittedName>
</protein>
<organism evidence="9 10">
    <name type="scientific">Abeliophyllum distichum</name>
    <dbReference type="NCBI Taxonomy" id="126358"/>
    <lineage>
        <taxon>Eukaryota</taxon>
        <taxon>Viridiplantae</taxon>
        <taxon>Streptophyta</taxon>
        <taxon>Embryophyta</taxon>
        <taxon>Tracheophyta</taxon>
        <taxon>Spermatophyta</taxon>
        <taxon>Magnoliopsida</taxon>
        <taxon>eudicotyledons</taxon>
        <taxon>Gunneridae</taxon>
        <taxon>Pentapetalae</taxon>
        <taxon>asterids</taxon>
        <taxon>lamiids</taxon>
        <taxon>Lamiales</taxon>
        <taxon>Oleaceae</taxon>
        <taxon>Forsythieae</taxon>
        <taxon>Abeliophyllum</taxon>
    </lineage>
</organism>
<dbReference type="Proteomes" id="UP001604336">
    <property type="component" value="Unassembled WGS sequence"/>
</dbReference>
<keyword evidence="10" id="KW-1185">Reference proteome</keyword>
<name>A0ABD1V2C6_9LAMI</name>
<dbReference type="Gene3D" id="3.40.50.300">
    <property type="entry name" value="P-loop containing nucleotide triphosphate hydrolases"/>
    <property type="match status" value="1"/>
</dbReference>
<evidence type="ECO:0000256" key="5">
    <source>
        <dbReference type="ARBA" id="ARBA00022821"/>
    </source>
</evidence>
<dbReference type="InterPro" id="IPR032675">
    <property type="entry name" value="LRR_dom_sf"/>
</dbReference>
<keyword evidence="2" id="KW-0433">Leucine-rich repeat</keyword>
<dbReference type="InterPro" id="IPR002182">
    <property type="entry name" value="NB-ARC"/>
</dbReference>